<accession>A0A2J6X7N9</accession>
<comment type="caution">
    <text evidence="1">The sequence shown here is derived from an EMBL/GenBank/DDBJ whole genome shotgun (WGS) entry which is preliminary data.</text>
</comment>
<evidence type="ECO:0000313" key="2">
    <source>
        <dbReference type="Proteomes" id="UP000243376"/>
    </source>
</evidence>
<proteinExistence type="predicted"/>
<reference evidence="1 2" key="1">
    <citation type="submission" date="2018-01" db="EMBL/GenBank/DDBJ databases">
        <title>Metagenomic assembled genomes from two thermal pools in the Uzon Caldera, Kamchatka, Russia.</title>
        <authorList>
            <person name="Wilkins L."/>
            <person name="Ettinger C."/>
        </authorList>
    </citation>
    <scope>NUCLEOTIDE SEQUENCE [LARGE SCALE GENOMIC DNA]</scope>
    <source>
        <strain evidence="1">ZAV-02</strain>
    </source>
</reference>
<sequence>ESDRLPLGIFYRRPPLEQLPGPPPKPFDTQAYLNRFRV</sequence>
<dbReference type="EMBL" id="PNIQ01000389">
    <property type="protein sequence ID" value="PMP83051.1"/>
    <property type="molecule type" value="Genomic_DNA"/>
</dbReference>
<organism evidence="1 2">
    <name type="scientific">Chloroflexus aggregans</name>
    <dbReference type="NCBI Taxonomy" id="152260"/>
    <lineage>
        <taxon>Bacteria</taxon>
        <taxon>Bacillati</taxon>
        <taxon>Chloroflexota</taxon>
        <taxon>Chloroflexia</taxon>
        <taxon>Chloroflexales</taxon>
        <taxon>Chloroflexineae</taxon>
        <taxon>Chloroflexaceae</taxon>
        <taxon>Chloroflexus</taxon>
    </lineage>
</organism>
<feature type="non-terminal residue" evidence="1">
    <location>
        <position position="1"/>
    </location>
</feature>
<dbReference type="Proteomes" id="UP000243376">
    <property type="component" value="Unassembled WGS sequence"/>
</dbReference>
<name>A0A2J6X7N9_9CHLR</name>
<protein>
    <submittedName>
        <fullName evidence="1">2-oxoacid ferredoxin oxidoreductase</fullName>
    </submittedName>
</protein>
<dbReference type="AlphaFoldDB" id="A0A2J6X7N9"/>
<evidence type="ECO:0000313" key="1">
    <source>
        <dbReference type="EMBL" id="PMP83051.1"/>
    </source>
</evidence>
<gene>
    <name evidence="1" type="ORF">C0184_05895</name>
</gene>